<dbReference type="SUPFAM" id="SSF53850">
    <property type="entry name" value="Periplasmic binding protein-like II"/>
    <property type="match status" value="1"/>
</dbReference>
<dbReference type="PIRSF" id="PIRSF006470">
    <property type="entry name" value="DctB"/>
    <property type="match status" value="1"/>
</dbReference>
<keyword evidence="6" id="KW-1185">Reference proteome</keyword>
<evidence type="ECO:0000313" key="6">
    <source>
        <dbReference type="Proteomes" id="UP000481252"/>
    </source>
</evidence>
<evidence type="ECO:0000256" key="3">
    <source>
        <dbReference type="ARBA" id="ARBA00022729"/>
    </source>
</evidence>
<dbReference type="PANTHER" id="PTHR33376:SF7">
    <property type="entry name" value="C4-DICARBOXYLATE-BINDING PROTEIN DCTB"/>
    <property type="match status" value="1"/>
</dbReference>
<evidence type="ECO:0000256" key="1">
    <source>
        <dbReference type="ARBA" id="ARBA00009023"/>
    </source>
</evidence>
<reference evidence="5 6" key="1">
    <citation type="submission" date="2020-02" db="EMBL/GenBank/DDBJ databases">
        <title>Genome sequence of the type strain CGMCC 1.15528 of Mesorhizobium zhangyense.</title>
        <authorList>
            <person name="Gao J."/>
            <person name="Sun J."/>
        </authorList>
    </citation>
    <scope>NUCLEOTIDE SEQUENCE [LARGE SCALE GENOMIC DNA]</scope>
    <source>
        <strain evidence="5 6">CGMCC 1.15528</strain>
    </source>
</reference>
<dbReference type="InterPro" id="IPR038404">
    <property type="entry name" value="TRAP_DctP_sf"/>
</dbReference>
<protein>
    <submittedName>
        <fullName evidence="5">TRAP transporter substrate-binding protein</fullName>
    </submittedName>
</protein>
<accession>A0A7C9VDI5</accession>
<dbReference type="RefSeq" id="WP_165121127.1">
    <property type="nucleotide sequence ID" value="NZ_JAAKZG010000019.1"/>
</dbReference>
<dbReference type="GO" id="GO:0055085">
    <property type="term" value="P:transmembrane transport"/>
    <property type="evidence" value="ECO:0007669"/>
    <property type="project" value="InterPro"/>
</dbReference>
<organism evidence="5 6">
    <name type="scientific">Mesorhizobium zhangyense</name>
    <dbReference type="NCBI Taxonomy" id="1776730"/>
    <lineage>
        <taxon>Bacteria</taxon>
        <taxon>Pseudomonadati</taxon>
        <taxon>Pseudomonadota</taxon>
        <taxon>Alphaproteobacteria</taxon>
        <taxon>Hyphomicrobiales</taxon>
        <taxon>Phyllobacteriaceae</taxon>
        <taxon>Mesorhizobium</taxon>
    </lineage>
</organism>
<dbReference type="InterPro" id="IPR018389">
    <property type="entry name" value="DctP_fam"/>
</dbReference>
<keyword evidence="2" id="KW-0813">Transport</keyword>
<sequence>MKAMKALLLTAALVGGLLAAAPAMAQNPRLGYVPTEDHPVGQASRHFAKLVEEKTGGRIKIDTFGNGVLGSEPEMQASVQAGFIDIMVGPTPNLVGVVPQFMIYDLPFFYKDFAAVDAVMDGAVGEQLFAQLTEKTGMVGLAWWDNGFRHMTNKIRPINTVEDMAGINIRVIPNPLFLATWTALGTNPTPLPWPELYSALENGAVDAQETPYALIYTARFYEVQKYLAKTGHVYTPFVLLASQKWFGSLSDEDKAHVMEAAKESAAYQRDVSRKAADNLEQELKAKGFEITQPTPEALAAMSERVAPVVKEYSEKIGVDLVEQARADMAAVAK</sequence>
<dbReference type="NCBIfam" id="NF037995">
    <property type="entry name" value="TRAP_S1"/>
    <property type="match status" value="1"/>
</dbReference>
<comment type="similarity">
    <text evidence="1">Belongs to the bacterial solute-binding protein 7 family.</text>
</comment>
<dbReference type="CDD" id="cd13679">
    <property type="entry name" value="PBP2_TRAP_YiaO_like"/>
    <property type="match status" value="1"/>
</dbReference>
<evidence type="ECO:0000313" key="5">
    <source>
        <dbReference type="EMBL" id="NGN44746.1"/>
    </source>
</evidence>
<dbReference type="Pfam" id="PF03480">
    <property type="entry name" value="DctP"/>
    <property type="match status" value="1"/>
</dbReference>
<name>A0A7C9VDI5_9HYPH</name>
<dbReference type="PANTHER" id="PTHR33376">
    <property type="match status" value="1"/>
</dbReference>
<dbReference type="Proteomes" id="UP000481252">
    <property type="component" value="Unassembled WGS sequence"/>
</dbReference>
<gene>
    <name evidence="5" type="ORF">G6N74_27190</name>
</gene>
<feature type="signal peptide" evidence="4">
    <location>
        <begin position="1"/>
        <end position="25"/>
    </location>
</feature>
<dbReference type="NCBIfam" id="TIGR00787">
    <property type="entry name" value="dctP"/>
    <property type="match status" value="1"/>
</dbReference>
<proteinExistence type="inferred from homology"/>
<dbReference type="EMBL" id="JAAKZG010000019">
    <property type="protein sequence ID" value="NGN44746.1"/>
    <property type="molecule type" value="Genomic_DNA"/>
</dbReference>
<evidence type="ECO:0000256" key="4">
    <source>
        <dbReference type="SAM" id="SignalP"/>
    </source>
</evidence>
<evidence type="ECO:0000256" key="2">
    <source>
        <dbReference type="ARBA" id="ARBA00022448"/>
    </source>
</evidence>
<comment type="caution">
    <text evidence="5">The sequence shown here is derived from an EMBL/GenBank/DDBJ whole genome shotgun (WGS) entry which is preliminary data.</text>
</comment>
<dbReference type="InterPro" id="IPR004682">
    <property type="entry name" value="TRAP_DctP"/>
</dbReference>
<dbReference type="GO" id="GO:0030288">
    <property type="term" value="C:outer membrane-bounded periplasmic space"/>
    <property type="evidence" value="ECO:0007669"/>
    <property type="project" value="InterPro"/>
</dbReference>
<dbReference type="Gene3D" id="3.40.190.170">
    <property type="entry name" value="Bacterial extracellular solute-binding protein, family 7"/>
    <property type="match status" value="1"/>
</dbReference>
<feature type="chain" id="PRO_5029005853" evidence="4">
    <location>
        <begin position="26"/>
        <end position="333"/>
    </location>
</feature>
<dbReference type="AlphaFoldDB" id="A0A7C9VDI5"/>
<keyword evidence="3 4" id="KW-0732">Signal</keyword>